<accession>A0A8H8TXJ2</accession>
<evidence type="ECO:0000313" key="9">
    <source>
        <dbReference type="Proteomes" id="UP000431533"/>
    </source>
</evidence>
<dbReference type="InterPro" id="IPR042098">
    <property type="entry name" value="TauD-like_sf"/>
</dbReference>
<name>A0A8H8TXJ2_9HELO</name>
<dbReference type="PANTHER" id="PTHR30468">
    <property type="entry name" value="ALPHA-KETOGLUTARATE-DEPENDENT SULFONATE DIOXYGENASE"/>
    <property type="match status" value="1"/>
</dbReference>
<evidence type="ECO:0000256" key="5">
    <source>
        <dbReference type="ARBA" id="ARBA00023002"/>
    </source>
</evidence>
<dbReference type="Gene3D" id="3.60.130.10">
    <property type="entry name" value="Clavaminate synthase-like"/>
    <property type="match status" value="1"/>
</dbReference>
<dbReference type="InterPro" id="IPR003819">
    <property type="entry name" value="TauD/TfdA-like"/>
</dbReference>
<keyword evidence="5" id="KW-0560">Oxidoreductase</keyword>
<dbReference type="OrthoDB" id="10257314at2759"/>
<sequence>MGDVLVETEKVLHNDAASAGDSTASVPAQVPTATSIDYTKENYKYAAYLPYSTPGRQPPLAEFVHVDVGLRADPEKRRLFSVPGTVIQEVTPNVGTEIRGIQLSQLLPEQLDDLALLATERGVVIFKDQDFADIGPERQKKYGEHFGHLHVHQMGIHIKDYPQILPVYRDAEAGAVDKEIVNNVTSVKWHSDMTYEINGMGTTTFFPLDTPPSGGDTLYLSTTAAYNALSPIFREKLHSLSAVHSGVQQYNVTDGEKRHIRAPIETVHPVVRTHPVSIPWPVIKKSSTHESKVTKTKSVFVNRLYTKKIVGLKEEESFYLLNFLFDHIEKGQDWHLRVHWTPGTVVVYDNRVTQHSALRDFKVEPARTRRHMVRITPQGERPVFVENSK</sequence>
<dbReference type="GO" id="GO:0046872">
    <property type="term" value="F:metal ion binding"/>
    <property type="evidence" value="ECO:0007669"/>
    <property type="project" value="UniProtKB-KW"/>
</dbReference>
<dbReference type="InterPro" id="IPR051323">
    <property type="entry name" value="AtsK-like"/>
</dbReference>
<evidence type="ECO:0000256" key="4">
    <source>
        <dbReference type="ARBA" id="ARBA00022964"/>
    </source>
</evidence>
<comment type="similarity">
    <text evidence="2">Belongs to the TfdA dioxygenase family.</text>
</comment>
<dbReference type="EMBL" id="QGMH01000208">
    <property type="protein sequence ID" value="TVY23036.1"/>
    <property type="molecule type" value="Genomic_DNA"/>
</dbReference>
<reference evidence="8 9" key="1">
    <citation type="submission" date="2018-05" db="EMBL/GenBank/DDBJ databases">
        <title>Genome sequencing and assembly of the regulated plant pathogen Lachnellula willkommii and related sister species for the development of diagnostic species identification markers.</title>
        <authorList>
            <person name="Giroux E."/>
            <person name="Bilodeau G."/>
        </authorList>
    </citation>
    <scope>NUCLEOTIDE SEQUENCE [LARGE SCALE GENOMIC DNA]</scope>
    <source>
        <strain evidence="8 9">CBS 185.66</strain>
    </source>
</reference>
<comment type="caution">
    <text evidence="8">The sequence shown here is derived from an EMBL/GenBank/DDBJ whole genome shotgun (WGS) entry which is preliminary data.</text>
</comment>
<gene>
    <name evidence="8" type="primary">JLP1_4</name>
    <name evidence="8" type="ORF">LHYA1_G007645</name>
</gene>
<organism evidence="8 9">
    <name type="scientific">Lachnellula hyalina</name>
    <dbReference type="NCBI Taxonomy" id="1316788"/>
    <lineage>
        <taxon>Eukaryota</taxon>
        <taxon>Fungi</taxon>
        <taxon>Dikarya</taxon>
        <taxon>Ascomycota</taxon>
        <taxon>Pezizomycotina</taxon>
        <taxon>Leotiomycetes</taxon>
        <taxon>Helotiales</taxon>
        <taxon>Lachnaceae</taxon>
        <taxon>Lachnellula</taxon>
    </lineage>
</organism>
<evidence type="ECO:0000256" key="2">
    <source>
        <dbReference type="ARBA" id="ARBA00005896"/>
    </source>
</evidence>
<dbReference type="GO" id="GO:0016706">
    <property type="term" value="F:2-oxoglutarate-dependent dioxygenase activity"/>
    <property type="evidence" value="ECO:0007669"/>
    <property type="project" value="TreeGrafter"/>
</dbReference>
<dbReference type="GO" id="GO:0005737">
    <property type="term" value="C:cytoplasm"/>
    <property type="evidence" value="ECO:0007669"/>
    <property type="project" value="TreeGrafter"/>
</dbReference>
<dbReference type="Proteomes" id="UP000431533">
    <property type="component" value="Unassembled WGS sequence"/>
</dbReference>
<dbReference type="GeneID" id="41987843"/>
<dbReference type="AlphaFoldDB" id="A0A8H8TXJ2"/>
<evidence type="ECO:0000256" key="1">
    <source>
        <dbReference type="ARBA" id="ARBA00001954"/>
    </source>
</evidence>
<comment type="cofactor">
    <cofactor evidence="1">
        <name>Fe(2+)</name>
        <dbReference type="ChEBI" id="CHEBI:29033"/>
    </cofactor>
</comment>
<keyword evidence="4 8" id="KW-0223">Dioxygenase</keyword>
<dbReference type="SUPFAM" id="SSF51197">
    <property type="entry name" value="Clavaminate synthase-like"/>
    <property type="match status" value="1"/>
</dbReference>
<evidence type="ECO:0000259" key="7">
    <source>
        <dbReference type="Pfam" id="PF02668"/>
    </source>
</evidence>
<proteinExistence type="inferred from homology"/>
<dbReference type="PANTHER" id="PTHR30468:SF28">
    <property type="entry name" value="ALPHA-KETOGLUTARATE-DEPENDENT TAURINE DIOXYGENASE (AFU_ORTHOLOGUE AFUA_8G02210)-RELATED"/>
    <property type="match status" value="1"/>
</dbReference>
<evidence type="ECO:0000313" key="8">
    <source>
        <dbReference type="EMBL" id="TVY23036.1"/>
    </source>
</evidence>
<protein>
    <submittedName>
        <fullName evidence="8">Alpha-ketoglutarate-dependent sulfonate dioxygenase</fullName>
    </submittedName>
</protein>
<evidence type="ECO:0000256" key="6">
    <source>
        <dbReference type="ARBA" id="ARBA00023004"/>
    </source>
</evidence>
<keyword evidence="3" id="KW-0479">Metal-binding</keyword>
<evidence type="ECO:0000256" key="3">
    <source>
        <dbReference type="ARBA" id="ARBA00022723"/>
    </source>
</evidence>
<keyword evidence="6" id="KW-0408">Iron</keyword>
<dbReference type="FunFam" id="3.60.130.10:FF:000003">
    <property type="entry name" value="Alpha-ketoglutarate-dependent taurine dioxygenase"/>
    <property type="match status" value="1"/>
</dbReference>
<keyword evidence="9" id="KW-1185">Reference proteome</keyword>
<feature type="domain" description="TauD/TfdA-like" evidence="7">
    <location>
        <begin position="88"/>
        <end position="376"/>
    </location>
</feature>
<dbReference type="RefSeq" id="XP_031001824.1">
    <property type="nucleotide sequence ID" value="XM_031152574.1"/>
</dbReference>
<dbReference type="Pfam" id="PF02668">
    <property type="entry name" value="TauD"/>
    <property type="match status" value="1"/>
</dbReference>